<accession>A0ABP8Y1R3</accession>
<organism evidence="4 5">
    <name type="scientific">Isoptericola chiayiensis</name>
    <dbReference type="NCBI Taxonomy" id="579446"/>
    <lineage>
        <taxon>Bacteria</taxon>
        <taxon>Bacillati</taxon>
        <taxon>Actinomycetota</taxon>
        <taxon>Actinomycetes</taxon>
        <taxon>Micrococcales</taxon>
        <taxon>Promicromonosporaceae</taxon>
        <taxon>Isoptericola</taxon>
    </lineage>
</organism>
<proteinExistence type="predicted"/>
<evidence type="ECO:0000256" key="2">
    <source>
        <dbReference type="ARBA" id="ARBA00022679"/>
    </source>
</evidence>
<keyword evidence="1" id="KW-0328">Glycosyltransferase</keyword>
<reference evidence="5" key="1">
    <citation type="journal article" date="2019" name="Int. J. Syst. Evol. Microbiol.">
        <title>The Global Catalogue of Microorganisms (GCM) 10K type strain sequencing project: providing services to taxonomists for standard genome sequencing and annotation.</title>
        <authorList>
            <consortium name="The Broad Institute Genomics Platform"/>
            <consortium name="The Broad Institute Genome Sequencing Center for Infectious Disease"/>
            <person name="Wu L."/>
            <person name="Ma J."/>
        </authorList>
    </citation>
    <scope>NUCLEOTIDE SEQUENCE [LARGE SCALE GENOMIC DNA]</scope>
    <source>
        <strain evidence="5">JCM 18063</strain>
    </source>
</reference>
<dbReference type="PANTHER" id="PTHR12526">
    <property type="entry name" value="GLYCOSYLTRANSFERASE"/>
    <property type="match status" value="1"/>
</dbReference>
<keyword evidence="5" id="KW-1185">Reference proteome</keyword>
<dbReference type="Pfam" id="PF13692">
    <property type="entry name" value="Glyco_trans_1_4"/>
    <property type="match status" value="1"/>
</dbReference>
<gene>
    <name evidence="4" type="ORF">GCM10023216_06060</name>
</gene>
<evidence type="ECO:0000313" key="4">
    <source>
        <dbReference type="EMBL" id="GAA4720060.1"/>
    </source>
</evidence>
<dbReference type="EMBL" id="BAABID010000004">
    <property type="protein sequence ID" value="GAA4720060.1"/>
    <property type="molecule type" value="Genomic_DNA"/>
</dbReference>
<dbReference type="Proteomes" id="UP001500956">
    <property type="component" value="Unassembled WGS sequence"/>
</dbReference>
<keyword evidence="2" id="KW-0808">Transferase</keyword>
<dbReference type="CDD" id="cd03801">
    <property type="entry name" value="GT4_PimA-like"/>
    <property type="match status" value="1"/>
</dbReference>
<protein>
    <recommendedName>
        <fullName evidence="3">Glycosyltransferase subfamily 4-like N-terminal domain-containing protein</fullName>
    </recommendedName>
</protein>
<dbReference type="InterPro" id="IPR028098">
    <property type="entry name" value="Glyco_trans_4-like_N"/>
</dbReference>
<evidence type="ECO:0000313" key="5">
    <source>
        <dbReference type="Proteomes" id="UP001500956"/>
    </source>
</evidence>
<dbReference type="PANTHER" id="PTHR12526:SF636">
    <property type="entry name" value="BLL3647 PROTEIN"/>
    <property type="match status" value="1"/>
</dbReference>
<feature type="domain" description="Glycosyltransferase subfamily 4-like N-terminal" evidence="3">
    <location>
        <begin position="67"/>
        <end position="183"/>
    </location>
</feature>
<dbReference type="SUPFAM" id="SSF53756">
    <property type="entry name" value="UDP-Glycosyltransferase/glycogen phosphorylase"/>
    <property type="match status" value="1"/>
</dbReference>
<name>A0ABP8Y1R3_9MICO</name>
<evidence type="ECO:0000259" key="3">
    <source>
        <dbReference type="Pfam" id="PF13439"/>
    </source>
</evidence>
<dbReference type="Gene3D" id="3.40.50.2000">
    <property type="entry name" value="Glycogen Phosphorylase B"/>
    <property type="match status" value="2"/>
</dbReference>
<evidence type="ECO:0000256" key="1">
    <source>
        <dbReference type="ARBA" id="ARBA00022676"/>
    </source>
</evidence>
<sequence length="383" mass="40792">MRRTVHVITPGDHYSPRTGSAVPTVVHGLNSSMRGGRATVRVARGTYADRYDDATIDEYEPVADPGAWNRRLDVLRAPLGLARSTAGPWAAALADQDRWEPSVVILHNAPQAVGLVARPHTPVLYAHNELFRTYTQREAGRVIGDVGAVVCVSDFLAERTADRLPRALRDRVHVIRNGVDTARFRPGPAFPKGQGELHVVFVGRTIPDKGPDILLQAVELLDRADIRATVVGSAGFSATAPLTSYERQVRARADRIGRRATVLPFVPRPEVPGLLATADVVVVPSVWPDPCPLTVLEGMAAGAAIVASAVGGIPEVVGDAGALVDAGDARALADALERLAEDPRTLEAARSRARARAEGRDWAVASAELDTLLRSIRPAGAPG</sequence>
<dbReference type="Pfam" id="PF13439">
    <property type="entry name" value="Glyco_transf_4"/>
    <property type="match status" value="1"/>
</dbReference>
<comment type="caution">
    <text evidence="4">The sequence shown here is derived from an EMBL/GenBank/DDBJ whole genome shotgun (WGS) entry which is preliminary data.</text>
</comment>